<comment type="caution">
    <text evidence="3">The sequence shown here is derived from an EMBL/GenBank/DDBJ whole genome shotgun (WGS) entry which is preliminary data.</text>
</comment>
<evidence type="ECO:0000313" key="4">
    <source>
        <dbReference type="Proteomes" id="UP000807342"/>
    </source>
</evidence>
<protein>
    <recommendedName>
        <fullName evidence="5">Transmembrane protein</fullName>
    </recommendedName>
</protein>
<accession>A0A9P6C4K6</accession>
<keyword evidence="2" id="KW-0472">Membrane</keyword>
<dbReference type="AlphaFoldDB" id="A0A9P6C4K6"/>
<dbReference type="OrthoDB" id="3065653at2759"/>
<reference evidence="3" key="1">
    <citation type="submission" date="2020-11" db="EMBL/GenBank/DDBJ databases">
        <authorList>
            <consortium name="DOE Joint Genome Institute"/>
            <person name="Ahrendt S."/>
            <person name="Riley R."/>
            <person name="Andreopoulos W."/>
            <person name="Labutti K."/>
            <person name="Pangilinan J."/>
            <person name="Ruiz-Duenas F.J."/>
            <person name="Barrasa J.M."/>
            <person name="Sanchez-Garcia M."/>
            <person name="Camarero S."/>
            <person name="Miyauchi S."/>
            <person name="Serrano A."/>
            <person name="Linde D."/>
            <person name="Babiker R."/>
            <person name="Drula E."/>
            <person name="Ayuso-Fernandez I."/>
            <person name="Pacheco R."/>
            <person name="Padilla G."/>
            <person name="Ferreira P."/>
            <person name="Barriuso J."/>
            <person name="Kellner H."/>
            <person name="Castanera R."/>
            <person name="Alfaro M."/>
            <person name="Ramirez L."/>
            <person name="Pisabarro A.G."/>
            <person name="Kuo A."/>
            <person name="Tritt A."/>
            <person name="Lipzen A."/>
            <person name="He G."/>
            <person name="Yan M."/>
            <person name="Ng V."/>
            <person name="Cullen D."/>
            <person name="Martin F."/>
            <person name="Rosso M.-N."/>
            <person name="Henrissat B."/>
            <person name="Hibbett D."/>
            <person name="Martinez A.T."/>
            <person name="Grigoriev I.V."/>
        </authorList>
    </citation>
    <scope>NUCLEOTIDE SEQUENCE</scope>
    <source>
        <strain evidence="3">MF-IS2</strain>
    </source>
</reference>
<feature type="transmembrane region" description="Helical" evidence="2">
    <location>
        <begin position="117"/>
        <end position="141"/>
    </location>
</feature>
<dbReference type="Proteomes" id="UP000807342">
    <property type="component" value="Unassembled WGS sequence"/>
</dbReference>
<evidence type="ECO:0000256" key="1">
    <source>
        <dbReference type="SAM" id="MobiDB-lite"/>
    </source>
</evidence>
<sequence>MMDESPSFLRFRTIAFSCANFLSFVWVILYSVVAFLQWDLMDSSERALLAVMLIANVITVMTLLVLLLLEFRVWLDVARICSLLVAQIGTAGAFVYWRPQFRCEEKLGDQQGVCDMISFYILISSWIVPILLLSYLGGLAFRSHRRRSVQCTPTSDTEKAYPILKDDLNLPNSSRPSLLPIMTHLTTPISLASPSEAYSKARQSVNTRRSAGSAPSRHSLPLGTPTSAARLSKRSPLLDYA</sequence>
<feature type="compositionally biased region" description="Polar residues" evidence="1">
    <location>
        <begin position="201"/>
        <end position="210"/>
    </location>
</feature>
<gene>
    <name evidence="3" type="ORF">P691DRAFT_775467</name>
</gene>
<feature type="transmembrane region" description="Helical" evidence="2">
    <location>
        <begin position="76"/>
        <end position="97"/>
    </location>
</feature>
<feature type="transmembrane region" description="Helical" evidence="2">
    <location>
        <begin position="12"/>
        <end position="36"/>
    </location>
</feature>
<dbReference type="EMBL" id="MU151164">
    <property type="protein sequence ID" value="KAF9448343.1"/>
    <property type="molecule type" value="Genomic_DNA"/>
</dbReference>
<proteinExistence type="predicted"/>
<name>A0A9P6C4K6_9AGAR</name>
<keyword evidence="2" id="KW-1133">Transmembrane helix</keyword>
<evidence type="ECO:0000256" key="2">
    <source>
        <dbReference type="SAM" id="Phobius"/>
    </source>
</evidence>
<keyword evidence="4" id="KW-1185">Reference proteome</keyword>
<keyword evidence="2" id="KW-0812">Transmembrane</keyword>
<evidence type="ECO:0008006" key="5">
    <source>
        <dbReference type="Google" id="ProtNLM"/>
    </source>
</evidence>
<organism evidence="3 4">
    <name type="scientific">Macrolepiota fuliginosa MF-IS2</name>
    <dbReference type="NCBI Taxonomy" id="1400762"/>
    <lineage>
        <taxon>Eukaryota</taxon>
        <taxon>Fungi</taxon>
        <taxon>Dikarya</taxon>
        <taxon>Basidiomycota</taxon>
        <taxon>Agaricomycotina</taxon>
        <taxon>Agaricomycetes</taxon>
        <taxon>Agaricomycetidae</taxon>
        <taxon>Agaricales</taxon>
        <taxon>Agaricineae</taxon>
        <taxon>Agaricaceae</taxon>
        <taxon>Macrolepiota</taxon>
    </lineage>
</organism>
<feature type="region of interest" description="Disordered" evidence="1">
    <location>
        <begin position="200"/>
        <end position="241"/>
    </location>
</feature>
<evidence type="ECO:0000313" key="3">
    <source>
        <dbReference type="EMBL" id="KAF9448343.1"/>
    </source>
</evidence>
<feature type="transmembrane region" description="Helical" evidence="2">
    <location>
        <begin position="48"/>
        <end position="69"/>
    </location>
</feature>